<keyword evidence="4" id="KW-1185">Reference proteome</keyword>
<dbReference type="AlphaFoldDB" id="A0A378B1F6"/>
<feature type="domain" description="HTH cro/C1-type" evidence="2">
    <location>
        <begin position="32"/>
        <end position="80"/>
    </location>
</feature>
<organism evidence="3 4">
    <name type="scientific">Klebsiella pneumoniae subsp. ozaenae</name>
    <dbReference type="NCBI Taxonomy" id="574"/>
    <lineage>
        <taxon>Bacteria</taxon>
        <taxon>Pseudomonadati</taxon>
        <taxon>Pseudomonadota</taxon>
        <taxon>Gammaproteobacteria</taxon>
        <taxon>Enterobacterales</taxon>
        <taxon>Enterobacteriaceae</taxon>
        <taxon>Klebsiella/Raoultella group</taxon>
        <taxon>Klebsiella</taxon>
        <taxon>Klebsiella pneumoniae complex</taxon>
    </lineage>
</organism>
<dbReference type="GO" id="GO:0003677">
    <property type="term" value="F:DNA binding"/>
    <property type="evidence" value="ECO:0007669"/>
    <property type="project" value="InterPro"/>
</dbReference>
<dbReference type="Proteomes" id="UP000255382">
    <property type="component" value="Unassembled WGS sequence"/>
</dbReference>
<protein>
    <recommendedName>
        <fullName evidence="2">HTH cro/C1-type domain-containing protein</fullName>
    </recommendedName>
</protein>
<gene>
    <name evidence="3" type="ORF">NCTC5050_03927</name>
</gene>
<dbReference type="SUPFAM" id="SSF47413">
    <property type="entry name" value="lambda repressor-like DNA-binding domains"/>
    <property type="match status" value="1"/>
</dbReference>
<name>A0A378B1F6_KLEPO</name>
<dbReference type="Gene3D" id="1.10.260.40">
    <property type="entry name" value="lambda repressor-like DNA-binding domains"/>
    <property type="match status" value="1"/>
</dbReference>
<evidence type="ECO:0000313" key="3">
    <source>
        <dbReference type="EMBL" id="STV26849.1"/>
    </source>
</evidence>
<dbReference type="InterPro" id="IPR010982">
    <property type="entry name" value="Lambda_DNA-bd_dom_sf"/>
</dbReference>
<feature type="region of interest" description="Disordered" evidence="1">
    <location>
        <begin position="1"/>
        <end position="22"/>
    </location>
</feature>
<evidence type="ECO:0000313" key="4">
    <source>
        <dbReference type="Proteomes" id="UP000255382"/>
    </source>
</evidence>
<feature type="compositionally biased region" description="Basic and acidic residues" evidence="1">
    <location>
        <begin position="178"/>
        <end position="187"/>
    </location>
</feature>
<sequence length="198" mass="21485">MEKNQAATKEPSGSFESSGKEPFSARLSVLLKGRSINQAARDWGVNLSTLKNYFSRQSSTPRHEVLSKISASENVPIEWLLYGGSIESGEHAMQGAKLTSGLSESVQKIAAMLELLNQTEKDALVRTLMLKGVESVLYLLDEGNLKLLQLPQVVKDQILAVHSGDAAHVAADDKKVCASTEEKDPTEGRLVAKHKQAS</sequence>
<accession>A0A378B1F6</accession>
<proteinExistence type="predicted"/>
<evidence type="ECO:0000256" key="1">
    <source>
        <dbReference type="SAM" id="MobiDB-lite"/>
    </source>
</evidence>
<evidence type="ECO:0000259" key="2">
    <source>
        <dbReference type="PROSITE" id="PS50943"/>
    </source>
</evidence>
<dbReference type="PROSITE" id="PS50943">
    <property type="entry name" value="HTH_CROC1"/>
    <property type="match status" value="1"/>
</dbReference>
<feature type="region of interest" description="Disordered" evidence="1">
    <location>
        <begin position="178"/>
        <end position="198"/>
    </location>
</feature>
<dbReference type="InterPro" id="IPR001387">
    <property type="entry name" value="Cro/C1-type_HTH"/>
</dbReference>
<dbReference type="EMBL" id="UGLZ01000005">
    <property type="protein sequence ID" value="STV26849.1"/>
    <property type="molecule type" value="Genomic_DNA"/>
</dbReference>
<reference evidence="3 4" key="1">
    <citation type="submission" date="2018-06" db="EMBL/GenBank/DDBJ databases">
        <authorList>
            <consortium name="Pathogen Informatics"/>
            <person name="Doyle S."/>
        </authorList>
    </citation>
    <scope>NUCLEOTIDE SEQUENCE [LARGE SCALE GENOMIC DNA]</scope>
    <source>
        <strain evidence="3 4">NCTC5050</strain>
    </source>
</reference>